<protein>
    <recommendedName>
        <fullName evidence="3">Reverse transcriptase domain-containing protein</fullName>
    </recommendedName>
</protein>
<feature type="domain" description="Reverse transcriptase" evidence="3">
    <location>
        <begin position="333"/>
        <end position="616"/>
    </location>
</feature>
<dbReference type="Proteomes" id="UP000828390">
    <property type="component" value="Unassembled WGS sequence"/>
</dbReference>
<feature type="compositionally biased region" description="Polar residues" evidence="2">
    <location>
        <begin position="41"/>
        <end position="50"/>
    </location>
</feature>
<comment type="caution">
    <text evidence="4">The sequence shown here is derived from an EMBL/GenBank/DDBJ whole genome shotgun (WGS) entry which is preliminary data.</text>
</comment>
<evidence type="ECO:0000256" key="2">
    <source>
        <dbReference type="SAM" id="MobiDB-lite"/>
    </source>
</evidence>
<dbReference type="SUPFAM" id="SSF56672">
    <property type="entry name" value="DNA/RNA polymerases"/>
    <property type="match status" value="1"/>
</dbReference>
<feature type="coiled-coil region" evidence="1">
    <location>
        <begin position="158"/>
        <end position="185"/>
    </location>
</feature>
<feature type="compositionally biased region" description="Polar residues" evidence="2">
    <location>
        <begin position="66"/>
        <end position="83"/>
    </location>
</feature>
<reference evidence="4" key="2">
    <citation type="submission" date="2020-11" db="EMBL/GenBank/DDBJ databases">
        <authorList>
            <person name="McCartney M.A."/>
            <person name="Auch B."/>
            <person name="Kono T."/>
            <person name="Mallez S."/>
            <person name="Becker A."/>
            <person name="Gohl D.M."/>
            <person name="Silverstein K.A.T."/>
            <person name="Koren S."/>
            <person name="Bechman K.B."/>
            <person name="Herman A."/>
            <person name="Abrahante J.E."/>
            <person name="Garbe J."/>
        </authorList>
    </citation>
    <scope>NUCLEOTIDE SEQUENCE</scope>
    <source>
        <strain evidence="4">Duluth1</strain>
        <tissue evidence="4">Whole animal</tissue>
    </source>
</reference>
<gene>
    <name evidence="4" type="ORF">DPMN_143306</name>
</gene>
<dbReference type="AlphaFoldDB" id="A0A9D4GDF1"/>
<reference evidence="4" key="1">
    <citation type="journal article" date="2019" name="bioRxiv">
        <title>The Genome of the Zebra Mussel, Dreissena polymorpha: A Resource for Invasive Species Research.</title>
        <authorList>
            <person name="McCartney M.A."/>
            <person name="Auch B."/>
            <person name="Kono T."/>
            <person name="Mallez S."/>
            <person name="Zhang Y."/>
            <person name="Obille A."/>
            <person name="Becker A."/>
            <person name="Abrahante J.E."/>
            <person name="Garbe J."/>
            <person name="Badalamenti J.P."/>
            <person name="Herman A."/>
            <person name="Mangelson H."/>
            <person name="Liachko I."/>
            <person name="Sullivan S."/>
            <person name="Sone E.D."/>
            <person name="Koren S."/>
            <person name="Silverstein K.A.T."/>
            <person name="Beckman K.B."/>
            <person name="Gohl D.M."/>
        </authorList>
    </citation>
    <scope>NUCLEOTIDE SEQUENCE</scope>
    <source>
        <strain evidence="4">Duluth1</strain>
        <tissue evidence="4">Whole animal</tissue>
    </source>
</reference>
<dbReference type="PANTHER" id="PTHR19446">
    <property type="entry name" value="REVERSE TRANSCRIPTASES"/>
    <property type="match status" value="1"/>
</dbReference>
<evidence type="ECO:0000259" key="3">
    <source>
        <dbReference type="PROSITE" id="PS50878"/>
    </source>
</evidence>
<keyword evidence="5" id="KW-1185">Reference proteome</keyword>
<feature type="region of interest" description="Disordered" evidence="2">
    <location>
        <begin position="1"/>
        <end position="102"/>
    </location>
</feature>
<dbReference type="EMBL" id="JAIWYP010000006">
    <property type="protein sequence ID" value="KAH3814793.1"/>
    <property type="molecule type" value="Genomic_DNA"/>
</dbReference>
<dbReference type="InterPro" id="IPR043502">
    <property type="entry name" value="DNA/RNA_pol_sf"/>
</dbReference>
<evidence type="ECO:0000313" key="5">
    <source>
        <dbReference type="Proteomes" id="UP000828390"/>
    </source>
</evidence>
<evidence type="ECO:0000313" key="4">
    <source>
        <dbReference type="EMBL" id="KAH3814793.1"/>
    </source>
</evidence>
<dbReference type="InterPro" id="IPR000477">
    <property type="entry name" value="RT_dom"/>
</dbReference>
<dbReference type="InterPro" id="IPR026960">
    <property type="entry name" value="RVT-Znf"/>
</dbReference>
<evidence type="ECO:0000256" key="1">
    <source>
        <dbReference type="SAM" id="Coils"/>
    </source>
</evidence>
<sequence>MCGQTARQQQRTDVMSGETVEDPSQEQTHSTGDLLAADMLDTNTLRSGTDAQEVFDDEDPLLALLRTQSDPEANTDLPHSTTAHKGDESPRKPRISWPKTSDKKAWKDLDDDLHAILETALQGAVERKLVALTNLVYTVGKERFGLTIQKTTKKPVQMNRRQRQIKGIRSELKVLRRRYRHAREEKKPGLKQLRDSQREQLLNLCKAEQLREKRRKKAKRRAEFIANPFKFSKNLLDKEKSGKLESSMEEITQFLTETHSDDIRDVPLGNCQRMEPVPEPTTPLDTKEPTLKEVSEVVQKARAGSAPGPNGIPYKVYKMCPKLLRRLWNLLKVVWRKGKVPDCWQQAEGIFTPKVKDSKTVTQFRTISLLNVEGKIFFAVLAKRMTQYLTSNQYIDTSVQKGGVPGFSGCVEHTSALSQIIREAKVNQKDLTVVWLDLANAYGSIPHKLIEIALKHYHIPDHVQQIINGYFSNIQLRFAVGEQSTPWIRLEKGIVTGCTISVVLFVMGMNLIINAAKRETRGPKTTSGIYLPSNRGFMDDLTVTTTTHVQARWVLRALDETVTWARMKFKPKKSRSLVIKKGKVTQRFTLQVQSEDIPSIVDNPIKCLGKWYDASLNETSSTNRTKNQLQEGLKQIDQTSLPGKFKSWLYQHGLLPRLMWPLMLYEIAVSTVEGFERTINRYLRRWLGVPPSFTSIGLYGRTNQLQLPISSVVEVYKVAKARMVVTLKESSDDLIRMAGIETRTGRKWSASQAVSQAESILRHKDIVGTTTEGRQGLGMIKPQRWSTADKRERSQMVQKEIRASEEESRRARSVEMGGQCAWNKWTTTERKFTWADIWQYEPLRLKFLLRSVYDLLPSPTNLHRWGLVEDPSCSLCNKPGTMEHILSSCQTSLTQGRYRWRHDAVLRELADVLERERRKKRTAKKTASTKINFVKAGETTTKQAPRNTSILDESDQWEMKVDLGKKLVFPEIVQTTLRPDIVIWSTKHKKLVTIELTVPWESRCDMAYERKKAKYTDLLDQCSSRGWKTWLFPIEIGARGFPAQSLWRMLSALGIRGGERKRAVGRQGQAAERASSWLWIKREEKSWQLTTDP</sequence>
<feature type="compositionally biased region" description="Polar residues" evidence="2">
    <location>
        <begin position="1"/>
        <end position="13"/>
    </location>
</feature>
<dbReference type="CDD" id="cd01650">
    <property type="entry name" value="RT_nLTR_like"/>
    <property type="match status" value="1"/>
</dbReference>
<dbReference type="Pfam" id="PF00078">
    <property type="entry name" value="RVT_1"/>
    <property type="match status" value="1"/>
</dbReference>
<keyword evidence="1" id="KW-0175">Coiled coil</keyword>
<accession>A0A9D4GDF1</accession>
<organism evidence="4 5">
    <name type="scientific">Dreissena polymorpha</name>
    <name type="common">Zebra mussel</name>
    <name type="synonym">Mytilus polymorpha</name>
    <dbReference type="NCBI Taxonomy" id="45954"/>
    <lineage>
        <taxon>Eukaryota</taxon>
        <taxon>Metazoa</taxon>
        <taxon>Spiralia</taxon>
        <taxon>Lophotrochozoa</taxon>
        <taxon>Mollusca</taxon>
        <taxon>Bivalvia</taxon>
        <taxon>Autobranchia</taxon>
        <taxon>Heteroconchia</taxon>
        <taxon>Euheterodonta</taxon>
        <taxon>Imparidentia</taxon>
        <taxon>Neoheterodontei</taxon>
        <taxon>Myida</taxon>
        <taxon>Dreissenoidea</taxon>
        <taxon>Dreissenidae</taxon>
        <taxon>Dreissena</taxon>
    </lineage>
</organism>
<dbReference type="Pfam" id="PF13966">
    <property type="entry name" value="zf-RVT"/>
    <property type="match status" value="1"/>
</dbReference>
<dbReference type="PROSITE" id="PS50878">
    <property type="entry name" value="RT_POL"/>
    <property type="match status" value="1"/>
</dbReference>
<proteinExistence type="predicted"/>
<name>A0A9D4GDF1_DREPO</name>
<dbReference type="OrthoDB" id="447743at2759"/>